<dbReference type="EMBL" id="OOIL02006544">
    <property type="protein sequence ID" value="VFQ97492.1"/>
    <property type="molecule type" value="Genomic_DNA"/>
</dbReference>
<keyword evidence="3" id="KW-1185">Reference proteome</keyword>
<dbReference type="Proteomes" id="UP000595140">
    <property type="component" value="Unassembled WGS sequence"/>
</dbReference>
<dbReference type="OrthoDB" id="1751331at2759"/>
<dbReference type="InterPro" id="IPR012340">
    <property type="entry name" value="NA-bd_OB-fold"/>
</dbReference>
<accession>A0A484N8P2</accession>
<sequence length="630" mass="70498">MFASLLASVSSKPAAIHCLLQFDGKWGGHGGFSYTHAYEIDIPLQSSFTDLLEVIRDTVPSSYENSVFKISHMSDSCSTHVVIDDDTSLYAYIRLKSIHCGTREFPLCVEIGNSSETVAPKGGLVLSELHQPLLCHHSVSNSSGCEDTESDGSLSDFGANQTLCIWDEGVIPSQMRFPPGFVLDTFRGDEIPENNVQTNDLDCRNYLQSNPSGYVMSQQDIATMKEMHVTSRFDPTRIVVDAIYASKKDLDIHLKMYNREHQCPIDARQGKTRQATYHIIAELVKHKFCDATTKPYPPKSILSDMRREHGIEMTYKKAWFSKEKALEICFGTVQESYAALPSMCFLGCLTQNAHEPVVMLLSFCHPRRYRGAVTVSTAFHVTKMLFDGNSDEVTGFRARLPPQVDEGSIVLSGGAYGEEGVVKTTTIKALLDTTKPGPYWVVGNIASIHDSGDWCYLGCTDCNKKVIPDGDKFRCSGCDFTMPHGVYRSMFEYMIRLVMLRSYSGIGSAQNFWVQKEMDSNFLPAELNRLLGLRGLFHIQVKAEEGSQHWTRPRAFGVRSLVTDSKILSKYEDLSVVEDEGIDEESEGLWASLEDLSQKVHEVLVRVIQAPPRVSTTSRKELVSWSKMTR</sequence>
<evidence type="ECO:0000259" key="1">
    <source>
        <dbReference type="Pfam" id="PF08646"/>
    </source>
</evidence>
<dbReference type="InterPro" id="IPR013955">
    <property type="entry name" value="Rep_factor-A_C"/>
</dbReference>
<dbReference type="PANTHER" id="PTHR31973:SF187">
    <property type="entry name" value="MUTATOR TRANSPOSASE MUDRA PROTEIN"/>
    <property type="match status" value="1"/>
</dbReference>
<organism evidence="2 3">
    <name type="scientific">Cuscuta campestris</name>
    <dbReference type="NCBI Taxonomy" id="132261"/>
    <lineage>
        <taxon>Eukaryota</taxon>
        <taxon>Viridiplantae</taxon>
        <taxon>Streptophyta</taxon>
        <taxon>Embryophyta</taxon>
        <taxon>Tracheophyta</taxon>
        <taxon>Spermatophyta</taxon>
        <taxon>Magnoliopsida</taxon>
        <taxon>eudicotyledons</taxon>
        <taxon>Gunneridae</taxon>
        <taxon>Pentapetalae</taxon>
        <taxon>asterids</taxon>
        <taxon>lamiids</taxon>
        <taxon>Solanales</taxon>
        <taxon>Convolvulaceae</taxon>
        <taxon>Cuscuteae</taxon>
        <taxon>Cuscuta</taxon>
        <taxon>Cuscuta subgen. Grammica</taxon>
        <taxon>Cuscuta sect. Cleistogrammica</taxon>
    </lineage>
</organism>
<name>A0A484N8P2_9ASTE</name>
<dbReference type="AlphaFoldDB" id="A0A484N8P2"/>
<feature type="domain" description="Replication factor A C-terminal" evidence="1">
    <location>
        <begin position="445"/>
        <end position="494"/>
    </location>
</feature>
<evidence type="ECO:0000313" key="2">
    <source>
        <dbReference type="EMBL" id="VFQ97492.1"/>
    </source>
</evidence>
<dbReference type="SUPFAM" id="SSF50249">
    <property type="entry name" value="Nucleic acid-binding proteins"/>
    <property type="match status" value="1"/>
</dbReference>
<dbReference type="Gene3D" id="2.40.50.140">
    <property type="entry name" value="Nucleic acid-binding proteins"/>
    <property type="match status" value="1"/>
</dbReference>
<reference evidence="2 3" key="1">
    <citation type="submission" date="2018-04" db="EMBL/GenBank/DDBJ databases">
        <authorList>
            <person name="Vogel A."/>
        </authorList>
    </citation>
    <scope>NUCLEOTIDE SEQUENCE [LARGE SCALE GENOMIC DNA]</scope>
</reference>
<dbReference type="Pfam" id="PF08646">
    <property type="entry name" value="Rep_fac-A_C"/>
    <property type="match status" value="1"/>
</dbReference>
<protein>
    <recommendedName>
        <fullName evidence="1">Replication factor A C-terminal domain-containing protein</fullName>
    </recommendedName>
</protein>
<dbReference type="PANTHER" id="PTHR31973">
    <property type="entry name" value="POLYPROTEIN, PUTATIVE-RELATED"/>
    <property type="match status" value="1"/>
</dbReference>
<proteinExistence type="predicted"/>
<evidence type="ECO:0000313" key="3">
    <source>
        <dbReference type="Proteomes" id="UP000595140"/>
    </source>
</evidence>
<gene>
    <name evidence="2" type="ORF">CCAM_LOCUS39268</name>
</gene>